<dbReference type="SUPFAM" id="SSF53756">
    <property type="entry name" value="UDP-Glycosyltransferase/glycogen phosphorylase"/>
    <property type="match status" value="1"/>
</dbReference>
<organism evidence="1 2">
    <name type="scientific">Branchiostoma floridae</name>
    <name type="common">Florida lancelet</name>
    <name type="synonym">Amphioxus</name>
    <dbReference type="NCBI Taxonomy" id="7739"/>
    <lineage>
        <taxon>Eukaryota</taxon>
        <taxon>Metazoa</taxon>
        <taxon>Chordata</taxon>
        <taxon>Cephalochordata</taxon>
        <taxon>Leptocardii</taxon>
        <taxon>Amphioxiformes</taxon>
        <taxon>Branchiostomatidae</taxon>
        <taxon>Branchiostoma</taxon>
    </lineage>
</organism>
<accession>A0A9J7MRC2</accession>
<reference evidence="1" key="1">
    <citation type="journal article" date="2020" name="Nat. Ecol. Evol.">
        <title>Deeply conserved synteny resolves early events in vertebrate evolution.</title>
        <authorList>
            <person name="Simakov O."/>
            <person name="Marletaz F."/>
            <person name="Yue J.X."/>
            <person name="O'Connell B."/>
            <person name="Jenkins J."/>
            <person name="Brandt A."/>
            <person name="Calef R."/>
            <person name="Tung C.H."/>
            <person name="Huang T.K."/>
            <person name="Schmutz J."/>
            <person name="Satoh N."/>
            <person name="Yu J.K."/>
            <person name="Putnam N.H."/>
            <person name="Green R.E."/>
            <person name="Rokhsar D.S."/>
        </authorList>
    </citation>
    <scope>NUCLEOTIDE SEQUENCE [LARGE SCALE GENOMIC DNA]</scope>
    <source>
        <strain evidence="1">S238N-H82</strain>
    </source>
</reference>
<dbReference type="Gene3D" id="3.40.50.2000">
    <property type="entry name" value="Glycogen Phosphorylase B"/>
    <property type="match status" value="1"/>
</dbReference>
<gene>
    <name evidence="2" type="primary">LOC118416817</name>
</gene>
<proteinExistence type="predicted"/>
<dbReference type="GeneID" id="118416817"/>
<dbReference type="RefSeq" id="XP_035677972.1">
    <property type="nucleotide sequence ID" value="XM_035822079.1"/>
</dbReference>
<dbReference type="KEGG" id="bfo:118416817"/>
<evidence type="ECO:0000313" key="2">
    <source>
        <dbReference type="RefSeq" id="XP_035677972.1"/>
    </source>
</evidence>
<dbReference type="GO" id="GO:0004197">
    <property type="term" value="F:cysteine-type endopeptidase activity"/>
    <property type="evidence" value="ECO:0000318"/>
    <property type="project" value="GO_Central"/>
</dbReference>
<dbReference type="OrthoDB" id="512920at2759"/>
<keyword evidence="1" id="KW-1185">Reference proteome</keyword>
<reference evidence="2" key="2">
    <citation type="submission" date="2025-08" db="UniProtKB">
        <authorList>
            <consortium name="RefSeq"/>
        </authorList>
    </citation>
    <scope>IDENTIFICATION</scope>
    <source>
        <strain evidence="2">S238N-H82</strain>
        <tissue evidence="2">Testes</tissue>
    </source>
</reference>
<sequence>MTASDLKNVRWVTRGSSKDDYERSKKILEDNLDSSDLIPILRTYGTHQDIRNDMMSAHLVLMPSRSEPFGLVGLEAIAAGVPVLISDQSGLADMITKFVNEEKFPRGLLNRIVKTSVRDSDMEANAQTWAGKIRETLLDPETAFNNAKKFKDALLKSEYWVDSQRELLKACGITAI</sequence>
<dbReference type="OMA" id="DMEANAQ"/>
<dbReference type="Proteomes" id="UP000001554">
    <property type="component" value="Chromosome 5"/>
</dbReference>
<dbReference type="GO" id="GO:0006915">
    <property type="term" value="P:apoptotic process"/>
    <property type="evidence" value="ECO:0000318"/>
    <property type="project" value="GO_Central"/>
</dbReference>
<evidence type="ECO:0000313" key="1">
    <source>
        <dbReference type="Proteomes" id="UP000001554"/>
    </source>
</evidence>
<dbReference type="Pfam" id="PF20706">
    <property type="entry name" value="GT4-conflict"/>
    <property type="match status" value="1"/>
</dbReference>
<dbReference type="AlphaFoldDB" id="A0A9J7MRC2"/>
<name>A0A9J7MRC2_BRAFL</name>
<dbReference type="GO" id="GO:0005737">
    <property type="term" value="C:cytoplasm"/>
    <property type="evidence" value="ECO:0000318"/>
    <property type="project" value="GO_Central"/>
</dbReference>
<dbReference type="GO" id="GO:0043525">
    <property type="term" value="P:positive regulation of neuron apoptotic process"/>
    <property type="evidence" value="ECO:0000318"/>
    <property type="project" value="GO_Central"/>
</dbReference>
<protein>
    <submittedName>
        <fullName evidence="2">Uncharacterized protein LOC118416817</fullName>
    </submittedName>
</protein>